<dbReference type="Pfam" id="PF08843">
    <property type="entry name" value="AbiEii"/>
    <property type="match status" value="1"/>
</dbReference>
<dbReference type="Gene3D" id="3.10.450.620">
    <property type="entry name" value="JHP933, nucleotidyltransferase-like core domain"/>
    <property type="match status" value="1"/>
</dbReference>
<accession>A0A840YYB7</accession>
<name>A0A840YYB7_9SPHN</name>
<dbReference type="AlphaFoldDB" id="A0A840YYB7"/>
<reference evidence="1 2" key="1">
    <citation type="submission" date="2020-08" db="EMBL/GenBank/DDBJ databases">
        <title>Genomic Encyclopedia of Type Strains, Phase IV (KMG-IV): sequencing the most valuable type-strain genomes for metagenomic binning, comparative biology and taxonomic classification.</title>
        <authorList>
            <person name="Goeker M."/>
        </authorList>
    </citation>
    <scope>NUCLEOTIDE SEQUENCE [LARGE SCALE GENOMIC DNA]</scope>
    <source>
        <strain evidence="1 2">DSM 27203</strain>
    </source>
</reference>
<sequence>MREAYHSQVDLLLDVLPLVGQEEGLALKGGTAINLFVRDMPRLSVDIDLTWLNAGERADDLQGIAAALDRIRAKVEATYPDTRCRPSGSASAPEVKLLCERQGTQIKIEVNAVLRGHLQPPRMMACSDRVQDEFGKFVEVPVIAHGELFGGKICAALDRQHPRDLFDVRDLLDTEGFSDDVRLGFIAALVSHNRPIAELLKPNRLDQRETFAKQFAGMAFEEFTYDDHEATMDRLIGAVHRGLAPDDRSFLRSFDACEPDWSLYPLAGLADLPGPRWKLQNLRKLKEQNPSGWAANLEALEDALGGE</sequence>
<keyword evidence="1" id="KW-0808">Transferase</keyword>
<dbReference type="InterPro" id="IPR014942">
    <property type="entry name" value="AbiEii"/>
</dbReference>
<proteinExistence type="predicted"/>
<comment type="caution">
    <text evidence="1">The sequence shown here is derived from an EMBL/GenBank/DDBJ whole genome shotgun (WGS) entry which is preliminary data.</text>
</comment>
<dbReference type="Proteomes" id="UP000554342">
    <property type="component" value="Unassembled WGS sequence"/>
</dbReference>
<protein>
    <submittedName>
        <fullName evidence="1">Putative nucleotidyltransferase component of viral defense system</fullName>
    </submittedName>
</protein>
<evidence type="ECO:0000313" key="2">
    <source>
        <dbReference type="Proteomes" id="UP000554342"/>
    </source>
</evidence>
<dbReference type="RefSeq" id="WP_184002369.1">
    <property type="nucleotide sequence ID" value="NZ_BAABIF010000013.1"/>
</dbReference>
<evidence type="ECO:0000313" key="1">
    <source>
        <dbReference type="EMBL" id="MBB5718522.1"/>
    </source>
</evidence>
<keyword evidence="2" id="KW-1185">Reference proteome</keyword>
<dbReference type="GO" id="GO:0016740">
    <property type="term" value="F:transferase activity"/>
    <property type="evidence" value="ECO:0007669"/>
    <property type="project" value="UniProtKB-KW"/>
</dbReference>
<gene>
    <name evidence="1" type="ORF">FHR23_001445</name>
</gene>
<dbReference type="EMBL" id="JACIJI010000002">
    <property type="protein sequence ID" value="MBB5718522.1"/>
    <property type="molecule type" value="Genomic_DNA"/>
</dbReference>
<organism evidence="1 2">
    <name type="scientific">Stakelama sediminis</name>
    <dbReference type="NCBI Taxonomy" id="463200"/>
    <lineage>
        <taxon>Bacteria</taxon>
        <taxon>Pseudomonadati</taxon>
        <taxon>Pseudomonadota</taxon>
        <taxon>Alphaproteobacteria</taxon>
        <taxon>Sphingomonadales</taxon>
        <taxon>Sphingomonadaceae</taxon>
        <taxon>Stakelama</taxon>
    </lineage>
</organism>